<dbReference type="STRING" id="1686286.GCA_900092335_02199"/>
<dbReference type="RefSeq" id="WP_066512750.1">
    <property type="nucleotide sequence ID" value="NZ_JADPQA010000003.1"/>
</dbReference>
<dbReference type="SUPFAM" id="SSF46689">
    <property type="entry name" value="Homeodomain-like"/>
    <property type="match status" value="1"/>
</dbReference>
<comment type="caution">
    <text evidence="1">The sequence shown here is derived from an EMBL/GenBank/DDBJ whole genome shotgun (WGS) entry which is preliminary data.</text>
</comment>
<gene>
    <name evidence="1" type="ORF">EJK80_00560</name>
</gene>
<dbReference type="Gene3D" id="1.10.10.60">
    <property type="entry name" value="Homeodomain-like"/>
    <property type="match status" value="1"/>
</dbReference>
<dbReference type="AlphaFoldDB" id="A0A540RAI8"/>
<dbReference type="EMBL" id="VHIR01000001">
    <property type="protein sequence ID" value="TQE44617.1"/>
    <property type="molecule type" value="Genomic_DNA"/>
</dbReference>
<proteinExistence type="predicted"/>
<evidence type="ECO:0000313" key="1">
    <source>
        <dbReference type="EMBL" id="TQE44617.1"/>
    </source>
</evidence>
<accession>A0A540RAI8</accession>
<organism evidence="1 2">
    <name type="scientific">Corynebacterium phoceense</name>
    <dbReference type="NCBI Taxonomy" id="1686286"/>
    <lineage>
        <taxon>Bacteria</taxon>
        <taxon>Bacillati</taxon>
        <taxon>Actinomycetota</taxon>
        <taxon>Actinomycetes</taxon>
        <taxon>Mycobacteriales</taxon>
        <taxon>Corynebacteriaceae</taxon>
        <taxon>Corynebacterium</taxon>
    </lineage>
</organism>
<dbReference type="InterPro" id="IPR009057">
    <property type="entry name" value="Homeodomain-like_sf"/>
</dbReference>
<name>A0A540RAI8_9CORY</name>
<dbReference type="Proteomes" id="UP000318080">
    <property type="component" value="Unassembled WGS sequence"/>
</dbReference>
<sequence length="72" mass="7863">MIFHSDSQLRAVREANDASAHSAFDRVVGALNHLAGEQEGETITVTDIVRESGIARSALYRHFRAGGRARRG</sequence>
<evidence type="ECO:0000313" key="2">
    <source>
        <dbReference type="Proteomes" id="UP000318080"/>
    </source>
</evidence>
<keyword evidence="2" id="KW-1185">Reference proteome</keyword>
<reference evidence="1 2" key="1">
    <citation type="submission" date="2019-06" db="EMBL/GenBank/DDBJ databases">
        <title>Draft genome of C. phoceense Strain 272.</title>
        <authorList>
            <person name="Pacheco L.G.C."/>
            <person name="Barberis C.M."/>
            <person name="Almuzara M.N."/>
            <person name="Traglia G.M."/>
            <person name="Santos C.S."/>
            <person name="Rocha D.J.P.G."/>
            <person name="Aguiar E.R.G.R."/>
            <person name="Vay C.A."/>
        </authorList>
    </citation>
    <scope>NUCLEOTIDE SEQUENCE [LARGE SCALE GENOMIC DNA]</scope>
    <source>
        <strain evidence="1 2">272</strain>
    </source>
</reference>
<dbReference type="GeneID" id="79853947"/>
<protein>
    <submittedName>
        <fullName evidence="1">TetR family transcriptional regulator</fullName>
    </submittedName>
</protein>